<proteinExistence type="predicted"/>
<organism evidence="1">
    <name type="scientific">hydrothermal vent metagenome</name>
    <dbReference type="NCBI Taxonomy" id="652676"/>
    <lineage>
        <taxon>unclassified sequences</taxon>
        <taxon>metagenomes</taxon>
        <taxon>ecological metagenomes</taxon>
    </lineage>
</organism>
<dbReference type="EMBL" id="UOGB01000311">
    <property type="protein sequence ID" value="VAX24975.1"/>
    <property type="molecule type" value="Genomic_DNA"/>
</dbReference>
<gene>
    <name evidence="1" type="ORF">MNBD_NITROSPINAE03-2094</name>
</gene>
<evidence type="ECO:0000313" key="1">
    <source>
        <dbReference type="EMBL" id="VAX24975.1"/>
    </source>
</evidence>
<reference evidence="1" key="1">
    <citation type="submission" date="2018-06" db="EMBL/GenBank/DDBJ databases">
        <authorList>
            <person name="Zhirakovskaya E."/>
        </authorList>
    </citation>
    <scope>NUCLEOTIDE SEQUENCE</scope>
</reference>
<protein>
    <submittedName>
        <fullName evidence="1">Uncharacterized protein</fullName>
    </submittedName>
</protein>
<dbReference type="AlphaFoldDB" id="A0A3B1D039"/>
<name>A0A3B1D039_9ZZZZ</name>
<sequence>MKLQYFFVLAVILSAPAFSSAGDVSTYSTFKVTFKTLSCGGSEGFGSVDVDKIVKIESSKCEEGDPISKVYQILVNSRPGASYAYFVFTTTEKEAERIMKGVDRFQEDKAQSLRNSPRIIIDR</sequence>
<accession>A0A3B1D039</accession>